<reference evidence="3" key="1">
    <citation type="journal article" date="2019" name="Plant Biotechnol. J.">
        <title>Genome sequencing of the Australian wild diploid species Gossypium australe highlights disease resistance and delayed gland morphogenesis.</title>
        <authorList>
            <person name="Cai Y."/>
            <person name="Cai X."/>
            <person name="Wang Q."/>
            <person name="Wang P."/>
            <person name="Zhang Y."/>
            <person name="Cai C."/>
            <person name="Xu Y."/>
            <person name="Wang K."/>
            <person name="Zhou Z."/>
            <person name="Wang C."/>
            <person name="Geng S."/>
            <person name="Li B."/>
            <person name="Dong Q."/>
            <person name="Hou Y."/>
            <person name="Wang H."/>
            <person name="Ai P."/>
            <person name="Liu Z."/>
            <person name="Yi F."/>
            <person name="Sun M."/>
            <person name="An G."/>
            <person name="Cheng J."/>
            <person name="Zhang Y."/>
            <person name="Shi Q."/>
            <person name="Xie Y."/>
            <person name="Shi X."/>
            <person name="Chang Y."/>
            <person name="Huang F."/>
            <person name="Chen Y."/>
            <person name="Hong S."/>
            <person name="Mi L."/>
            <person name="Sun Q."/>
            <person name="Zhang L."/>
            <person name="Zhou B."/>
            <person name="Peng R."/>
            <person name="Zhang X."/>
            <person name="Liu F."/>
        </authorList>
    </citation>
    <scope>NUCLEOTIDE SEQUENCE [LARGE SCALE GENOMIC DNA]</scope>
    <source>
        <strain evidence="3">cv. PA1801</strain>
    </source>
</reference>
<dbReference type="Proteomes" id="UP000325315">
    <property type="component" value="Unassembled WGS sequence"/>
</dbReference>
<evidence type="ECO:0000313" key="3">
    <source>
        <dbReference type="Proteomes" id="UP000325315"/>
    </source>
</evidence>
<gene>
    <name evidence="2" type="ORF">EPI10_027642</name>
</gene>
<organism evidence="2 3">
    <name type="scientific">Gossypium australe</name>
    <dbReference type="NCBI Taxonomy" id="47621"/>
    <lineage>
        <taxon>Eukaryota</taxon>
        <taxon>Viridiplantae</taxon>
        <taxon>Streptophyta</taxon>
        <taxon>Embryophyta</taxon>
        <taxon>Tracheophyta</taxon>
        <taxon>Spermatophyta</taxon>
        <taxon>Magnoliopsida</taxon>
        <taxon>eudicotyledons</taxon>
        <taxon>Gunneridae</taxon>
        <taxon>Pentapetalae</taxon>
        <taxon>rosids</taxon>
        <taxon>malvids</taxon>
        <taxon>Malvales</taxon>
        <taxon>Malvaceae</taxon>
        <taxon>Malvoideae</taxon>
        <taxon>Gossypium</taxon>
    </lineage>
</organism>
<proteinExistence type="predicted"/>
<keyword evidence="1" id="KW-0732">Signal</keyword>
<dbReference type="AlphaFoldDB" id="A0A5B6UZN5"/>
<dbReference type="OrthoDB" id="409848at2759"/>
<protein>
    <submittedName>
        <fullName evidence="2">F12P19.7 isoform 1</fullName>
    </submittedName>
</protein>
<evidence type="ECO:0000313" key="2">
    <source>
        <dbReference type="EMBL" id="KAA3461035.1"/>
    </source>
</evidence>
<comment type="caution">
    <text evidence="2">The sequence shown here is derived from an EMBL/GenBank/DDBJ whole genome shotgun (WGS) entry which is preliminary data.</text>
</comment>
<sequence>MSRGCSYWIQRLLMVAWLLSWKKWLSAIDIGAAAAAPNVKPQGNISKVEDAQNYHIYYGQTFKVIKNGIDGKSYLLIQSDTRMAGRTKYCTPRIKSFVIPLSNFSLDTTTTFPVSFFELGMQLLGVVGSMKGMTSNTVASECVLKMVEGGEISLINASEPQQLAPFAAHFVSNLDLFQACNFANFAATGEDSPLQRAEWIKFLGAFANLEKRANQVYKAVKDNYLCLTKVPEAKEKAFKPIVVWMEYQNGIWSFTKELYKLKYVEDAGGENVDASINKITYNISNPDDIEDLHAILCTVDVVIDETYSWDAIGYNTTTFLQNINIEDHSCFGFLTNQSIWRYDKRIHNLTTLDWFDGAVSQPQLVLADLIEILFPTGNYNTTHFRNLAKGEGVVSIEPNMCQRDMSTPLDPTILPCP</sequence>
<feature type="signal peptide" evidence="1">
    <location>
        <begin position="1"/>
        <end position="27"/>
    </location>
</feature>
<keyword evidence="3" id="KW-1185">Reference proteome</keyword>
<name>A0A5B6UZN5_9ROSI</name>
<evidence type="ECO:0000256" key="1">
    <source>
        <dbReference type="SAM" id="SignalP"/>
    </source>
</evidence>
<dbReference type="PANTHER" id="PTHR38360:SF1">
    <property type="entry name" value="F12P19.7"/>
    <property type="match status" value="1"/>
</dbReference>
<dbReference type="PANTHER" id="PTHR38360">
    <property type="entry name" value="OS03G0120000 PROTEIN"/>
    <property type="match status" value="1"/>
</dbReference>
<accession>A0A5B6UZN5</accession>
<dbReference type="EMBL" id="SMMG02000009">
    <property type="protein sequence ID" value="KAA3461035.1"/>
    <property type="molecule type" value="Genomic_DNA"/>
</dbReference>
<dbReference type="SUPFAM" id="SSF53807">
    <property type="entry name" value="Helical backbone' metal receptor"/>
    <property type="match status" value="1"/>
</dbReference>
<feature type="chain" id="PRO_5022919723" evidence="1">
    <location>
        <begin position="28"/>
        <end position="417"/>
    </location>
</feature>